<evidence type="ECO:0000313" key="2">
    <source>
        <dbReference type="EMBL" id="EDN62466.1"/>
    </source>
</evidence>
<keyword evidence="1" id="KW-0472">Membrane</keyword>
<keyword evidence="1" id="KW-1133">Transmembrane helix</keyword>
<evidence type="ECO:0000256" key="1">
    <source>
        <dbReference type="SAM" id="Phobius"/>
    </source>
</evidence>
<dbReference type="EMBL" id="AAFW02000081">
    <property type="protein sequence ID" value="EDN62466.1"/>
    <property type="molecule type" value="Genomic_DNA"/>
</dbReference>
<dbReference type="HOGENOM" id="CLU_761200_0_0_1"/>
<protein>
    <submittedName>
        <fullName evidence="2">Uncharacterized protein</fullName>
    </submittedName>
</protein>
<name>A6ZSM5_YEAS7</name>
<feature type="transmembrane region" description="Helical" evidence="1">
    <location>
        <begin position="293"/>
        <end position="310"/>
    </location>
</feature>
<dbReference type="OrthoDB" id="4066288at2759"/>
<dbReference type="AlphaFoldDB" id="A6ZSM5"/>
<keyword evidence="1" id="KW-0812">Transmembrane</keyword>
<sequence>MYNYTKYVKGKYIFPRSSRPWLLKKYSIKISKFIVEIGVERLIGIISEHVLQWVVNHGGYWLLFRCSCMRTLRGNCSHYLLLLLQILLLLLLQAGFVLCFTCSYFLLPDTLLGLVVLRQNIPISMRPVVRRRFAEISAEFTHQRRIVTMYDHAVRLVPQMTILLEDSIYHILCATASVLCRSYKFCVFKWRQRLFLQLCRLCFHFVLFLHEISYCFFTEQSGLLNSVARYRGQTQHVKCVVRAYKVLQKVGSERYRVALVMYDIAELFWSKSYTFEVLSLLIKLLLRVRKRSAIHAGTGAAVSVLIVVFLREARQRRDVIVYGTHAAYSPNLYPRVVLLARSLSMVRSFLLDDTHYFTTFVKFS</sequence>
<proteinExistence type="predicted"/>
<dbReference type="Proteomes" id="UP000007060">
    <property type="component" value="Unassembled WGS sequence"/>
</dbReference>
<accession>A6ZSM5</accession>
<organism evidence="2 3">
    <name type="scientific">Saccharomyces cerevisiae (strain YJM789)</name>
    <name type="common">Baker's yeast</name>
    <dbReference type="NCBI Taxonomy" id="307796"/>
    <lineage>
        <taxon>Eukaryota</taxon>
        <taxon>Fungi</taxon>
        <taxon>Dikarya</taxon>
        <taxon>Ascomycota</taxon>
        <taxon>Saccharomycotina</taxon>
        <taxon>Saccharomycetes</taxon>
        <taxon>Saccharomycetales</taxon>
        <taxon>Saccharomycetaceae</taxon>
        <taxon>Saccharomyces</taxon>
    </lineage>
</organism>
<reference evidence="2 3" key="1">
    <citation type="journal article" date="2007" name="Proc. Natl. Acad. Sci. U.S.A.">
        <title>Genome sequencing and comparative analysis of Saccharomyces cerevisiae strain YJM789.</title>
        <authorList>
            <person name="Wei W."/>
            <person name="McCusker J.H."/>
            <person name="Hyman R.W."/>
            <person name="Jones T."/>
            <person name="Ning Y."/>
            <person name="Cao Z."/>
            <person name="Gu Z."/>
            <person name="Bruno D."/>
            <person name="Miranda M."/>
            <person name="Nguyen M."/>
            <person name="Wilhelmy J."/>
            <person name="Komp C."/>
            <person name="Tamse R."/>
            <person name="Wang X."/>
            <person name="Jia P."/>
            <person name="Luedi P."/>
            <person name="Oefner P.J."/>
            <person name="David L."/>
            <person name="Dietrich F.S."/>
            <person name="Li Y."/>
            <person name="Davis R.W."/>
            <person name="Steinmetz L.M."/>
        </authorList>
    </citation>
    <scope>NUCLEOTIDE SEQUENCE [LARGE SCALE GENOMIC DNA]</scope>
    <source>
        <strain evidence="2 3">YJM789</strain>
    </source>
</reference>
<evidence type="ECO:0000313" key="3">
    <source>
        <dbReference type="Proteomes" id="UP000007060"/>
    </source>
</evidence>
<feature type="transmembrane region" description="Helical" evidence="1">
    <location>
        <begin position="79"/>
        <end position="107"/>
    </location>
</feature>
<gene>
    <name evidence="2" type="ORF">SCY_2359</name>
</gene>
<comment type="caution">
    <text evidence="2">The sequence shown here is derived from an EMBL/GenBank/DDBJ whole genome shotgun (WGS) entry which is preliminary data.</text>
</comment>